<dbReference type="PANTHER" id="PTHR45753">
    <property type="entry name" value="ORNITHINE CARBAMOYLTRANSFERASE, MITOCHONDRIAL"/>
    <property type="match status" value="1"/>
</dbReference>
<evidence type="ECO:0000313" key="11">
    <source>
        <dbReference type="Proteomes" id="UP000183104"/>
    </source>
</evidence>
<dbReference type="RefSeq" id="WP_054966526.1">
    <property type="nucleotide sequence ID" value="NZ_FMUN01000002.1"/>
</dbReference>
<comment type="function">
    <text evidence="5 7">Catalyzes the condensation of carbamoyl phosphate and aspartate to form carbamoyl aspartate and inorganic phosphate, the committed step in the de novo pyrimidine nucleotide biosynthesis pathway.</text>
</comment>
<dbReference type="Proteomes" id="UP000183104">
    <property type="component" value="Unassembled WGS sequence"/>
</dbReference>
<evidence type="ECO:0000259" key="9">
    <source>
        <dbReference type="Pfam" id="PF02729"/>
    </source>
</evidence>
<feature type="binding site" evidence="7">
    <location>
        <position position="95"/>
    </location>
    <ligand>
        <name>L-aspartate</name>
        <dbReference type="ChEBI" id="CHEBI:29991"/>
    </ligand>
</feature>
<dbReference type="GO" id="GO:0044205">
    <property type="term" value="P:'de novo' UMP biosynthetic process"/>
    <property type="evidence" value="ECO:0007669"/>
    <property type="project" value="UniProtKB-UniRule"/>
</dbReference>
<feature type="binding site" evidence="7">
    <location>
        <position position="278"/>
    </location>
    <ligand>
        <name>carbamoyl phosphate</name>
        <dbReference type="ChEBI" id="CHEBI:58228"/>
    </ligand>
</feature>
<accession>A0A0P9C435</accession>
<dbReference type="GO" id="GO:0016597">
    <property type="term" value="F:amino acid binding"/>
    <property type="evidence" value="ECO:0007669"/>
    <property type="project" value="InterPro"/>
</dbReference>
<feature type="binding site" evidence="7">
    <location>
        <position position="147"/>
    </location>
    <ligand>
        <name>carbamoyl phosphate</name>
        <dbReference type="ChEBI" id="CHEBI:58228"/>
    </ligand>
</feature>
<feature type="binding site" evidence="7">
    <location>
        <position position="277"/>
    </location>
    <ligand>
        <name>carbamoyl phosphate</name>
        <dbReference type="ChEBI" id="CHEBI:58228"/>
    </ligand>
</feature>
<feature type="binding site" evidence="7">
    <location>
        <position position="236"/>
    </location>
    <ligand>
        <name>L-aspartate</name>
        <dbReference type="ChEBI" id="CHEBI:29991"/>
    </ligand>
</feature>
<dbReference type="InterPro" id="IPR036901">
    <property type="entry name" value="Asp/Orn_carbamoylTrfase_sf"/>
</dbReference>
<evidence type="ECO:0000256" key="3">
    <source>
        <dbReference type="ARBA" id="ARBA00022679"/>
    </source>
</evidence>
<feature type="binding site" evidence="7">
    <location>
        <position position="117"/>
    </location>
    <ligand>
        <name>carbamoyl phosphate</name>
        <dbReference type="ChEBI" id="CHEBI:58228"/>
    </ligand>
</feature>
<sequence length="321" mass="34446">MNAPASPAAADALPRHFLGLEDVSAATINRILEEATRFRHLVEQPDKKTDTLKGRTVINLFFESSTRTRTSFELAGKRLSADVININASASATQKGETWMDTVRTLEAMTPDALVIRHAESGAPHLAAGALTSHCSVINAGDGAHEHPTQALLDILTIQLHKGPIQGLRVAIVGDTAHSRVARSQIHALHTMGADEVRLIGPKTLIPAAAEEALGVRVFHDADAGLEGVDVIIMLRMQMERIRGAAVPSQREYFRLYGLDRRRVGRAADDVLVMHPGPMNRGVEIASEVADGPYSVILPQVTNGLAIRMAVLKLLAGGESA</sequence>
<dbReference type="FunFam" id="3.40.50.1370:FF:000007">
    <property type="entry name" value="Aspartate carbamoyltransferase"/>
    <property type="match status" value="1"/>
</dbReference>
<evidence type="ECO:0000256" key="4">
    <source>
        <dbReference type="ARBA" id="ARBA00022975"/>
    </source>
</evidence>
<dbReference type="PRINTS" id="PR00100">
    <property type="entry name" value="AOTCASE"/>
</dbReference>
<feature type="binding site" evidence="7">
    <location>
        <position position="68"/>
    </location>
    <ligand>
        <name>carbamoyl phosphate</name>
        <dbReference type="ChEBI" id="CHEBI:58228"/>
    </ligand>
</feature>
<dbReference type="STRING" id="381306.AN478_10300"/>
<dbReference type="InterPro" id="IPR002082">
    <property type="entry name" value="Asp_carbamoyltransf"/>
</dbReference>
<organism evidence="10 11">
    <name type="scientific">Thiohalorhabdus denitrificans</name>
    <dbReference type="NCBI Taxonomy" id="381306"/>
    <lineage>
        <taxon>Bacteria</taxon>
        <taxon>Pseudomonadati</taxon>
        <taxon>Pseudomonadota</taxon>
        <taxon>Gammaproteobacteria</taxon>
        <taxon>Thiohalorhabdales</taxon>
        <taxon>Thiohalorhabdaceae</taxon>
        <taxon>Thiohalorhabdus</taxon>
    </lineage>
</organism>
<evidence type="ECO:0000256" key="6">
    <source>
        <dbReference type="ARBA" id="ARBA00048859"/>
    </source>
</evidence>
<evidence type="ECO:0000256" key="7">
    <source>
        <dbReference type="HAMAP-Rule" id="MF_00001"/>
    </source>
</evidence>
<comment type="subunit">
    <text evidence="7">Heterododecamer (2C3:3R2) of six catalytic PyrB chains organized as two trimers (C3), and six regulatory PyrI chains organized as three dimers (R2).</text>
</comment>
<feature type="domain" description="Aspartate/ornithine carbamoyltransferase Asp/Orn-binding" evidence="8">
    <location>
        <begin position="166"/>
        <end position="314"/>
    </location>
</feature>
<dbReference type="GO" id="GO:0004070">
    <property type="term" value="F:aspartate carbamoyltransferase activity"/>
    <property type="evidence" value="ECO:0007669"/>
    <property type="project" value="UniProtKB-UniRule"/>
</dbReference>
<feature type="binding site" evidence="7">
    <location>
        <position position="67"/>
    </location>
    <ligand>
        <name>carbamoyl phosphate</name>
        <dbReference type="ChEBI" id="CHEBI:58228"/>
    </ligand>
</feature>
<dbReference type="SUPFAM" id="SSF53671">
    <property type="entry name" value="Aspartate/ornithine carbamoyltransferase"/>
    <property type="match status" value="1"/>
</dbReference>
<keyword evidence="4 7" id="KW-0665">Pyrimidine biosynthesis</keyword>
<feature type="binding site" evidence="7">
    <location>
        <position position="180"/>
    </location>
    <ligand>
        <name>L-aspartate</name>
        <dbReference type="ChEBI" id="CHEBI:29991"/>
    </ligand>
</feature>
<evidence type="ECO:0000256" key="5">
    <source>
        <dbReference type="ARBA" id="ARBA00043884"/>
    </source>
</evidence>
<evidence type="ECO:0000256" key="2">
    <source>
        <dbReference type="ARBA" id="ARBA00008896"/>
    </source>
</evidence>
<dbReference type="PANTHER" id="PTHR45753:SF6">
    <property type="entry name" value="ASPARTATE CARBAMOYLTRANSFERASE"/>
    <property type="match status" value="1"/>
</dbReference>
<dbReference type="GO" id="GO:0006520">
    <property type="term" value="P:amino acid metabolic process"/>
    <property type="evidence" value="ECO:0007669"/>
    <property type="project" value="InterPro"/>
</dbReference>
<dbReference type="AlphaFoldDB" id="A0A0P9C435"/>
<dbReference type="GO" id="GO:0005829">
    <property type="term" value="C:cytosol"/>
    <property type="evidence" value="ECO:0007669"/>
    <property type="project" value="TreeGrafter"/>
</dbReference>
<comment type="similarity">
    <text evidence="2 7">Belongs to the aspartate/ornithine carbamoyltransferase superfamily. ATCase family.</text>
</comment>
<name>A0A0P9C435_9GAMM</name>
<feature type="domain" description="Aspartate/ornithine carbamoyltransferase carbamoyl-P binding" evidence="9">
    <location>
        <begin position="15"/>
        <end position="159"/>
    </location>
</feature>
<dbReference type="HAMAP" id="MF_00001">
    <property type="entry name" value="Asp_carb_tr"/>
    <property type="match status" value="1"/>
</dbReference>
<dbReference type="PRINTS" id="PR00101">
    <property type="entry name" value="ATCASE"/>
</dbReference>
<dbReference type="EC" id="2.1.3.2" evidence="7"/>
<evidence type="ECO:0000313" key="10">
    <source>
        <dbReference type="EMBL" id="SCX99469.1"/>
    </source>
</evidence>
<dbReference type="OrthoDB" id="9802587at2"/>
<keyword evidence="11" id="KW-1185">Reference proteome</keyword>
<dbReference type="EMBL" id="FMUN01000002">
    <property type="protein sequence ID" value="SCX99469.1"/>
    <property type="molecule type" value="Genomic_DNA"/>
</dbReference>
<dbReference type="InterPro" id="IPR006130">
    <property type="entry name" value="Asp/Orn_carbamoylTrfase"/>
</dbReference>
<dbReference type="Pfam" id="PF02729">
    <property type="entry name" value="OTCace_N"/>
    <property type="match status" value="1"/>
</dbReference>
<dbReference type="InterPro" id="IPR006132">
    <property type="entry name" value="Asp/Orn_carbamoyltranf_P-bd"/>
</dbReference>
<proteinExistence type="inferred from homology"/>
<gene>
    <name evidence="7" type="primary">pyrB</name>
    <name evidence="10" type="ORF">SAMN05661077_0976</name>
</gene>
<reference evidence="11" key="1">
    <citation type="submission" date="2016-10" db="EMBL/GenBank/DDBJ databases">
        <authorList>
            <person name="Varghese N."/>
        </authorList>
    </citation>
    <scope>NUCLEOTIDE SEQUENCE [LARGE SCALE GENOMIC DNA]</scope>
    <source>
        <strain evidence="11">HL 19</strain>
    </source>
</reference>
<dbReference type="Pfam" id="PF00185">
    <property type="entry name" value="OTCace"/>
    <property type="match status" value="1"/>
</dbReference>
<dbReference type="GO" id="GO:0006207">
    <property type="term" value="P:'de novo' pyrimidine nucleobase biosynthetic process"/>
    <property type="evidence" value="ECO:0007669"/>
    <property type="project" value="InterPro"/>
</dbReference>
<dbReference type="PATRIC" id="fig|381306.5.peg.811"/>
<dbReference type="NCBIfam" id="NF002032">
    <property type="entry name" value="PRK00856.1"/>
    <property type="match status" value="1"/>
</dbReference>
<keyword evidence="3 7" id="KW-0808">Transferase</keyword>
<dbReference type="NCBIfam" id="TIGR00670">
    <property type="entry name" value="asp_carb_tr"/>
    <property type="match status" value="1"/>
</dbReference>
<comment type="catalytic activity">
    <reaction evidence="6 7">
        <text>carbamoyl phosphate + L-aspartate = N-carbamoyl-L-aspartate + phosphate + H(+)</text>
        <dbReference type="Rhea" id="RHEA:20013"/>
        <dbReference type="ChEBI" id="CHEBI:15378"/>
        <dbReference type="ChEBI" id="CHEBI:29991"/>
        <dbReference type="ChEBI" id="CHEBI:32814"/>
        <dbReference type="ChEBI" id="CHEBI:43474"/>
        <dbReference type="ChEBI" id="CHEBI:58228"/>
        <dbReference type="EC" id="2.1.3.2"/>
    </reaction>
</comment>
<dbReference type="InterPro" id="IPR006131">
    <property type="entry name" value="Asp_carbamoyltransf_Asp/Orn-bd"/>
</dbReference>
<dbReference type="Gene3D" id="3.40.50.1370">
    <property type="entry name" value="Aspartate/ornithine carbamoyltransferase"/>
    <property type="match status" value="2"/>
</dbReference>
<evidence type="ECO:0000259" key="8">
    <source>
        <dbReference type="Pfam" id="PF00185"/>
    </source>
</evidence>
<dbReference type="PROSITE" id="PS00097">
    <property type="entry name" value="CARBAMOYLTRANSFERASE"/>
    <property type="match status" value="1"/>
</dbReference>
<comment type="pathway">
    <text evidence="1 7">Pyrimidine metabolism; UMP biosynthesis via de novo pathway; (S)-dihydroorotate from bicarbonate: step 2/3.</text>
</comment>
<dbReference type="UniPathway" id="UPA00070">
    <property type="reaction ID" value="UER00116"/>
</dbReference>
<protein>
    <recommendedName>
        <fullName evidence="7">Aspartate carbamoyltransferase</fullName>
        <ecNumber evidence="7">2.1.3.2</ecNumber>
    </recommendedName>
    <alternativeName>
        <fullName evidence="7">Aspartate transcarbamylase</fullName>
        <shortName evidence="7">ATCase</shortName>
    </alternativeName>
</protein>
<evidence type="ECO:0000256" key="1">
    <source>
        <dbReference type="ARBA" id="ARBA00004852"/>
    </source>
</evidence>
<feature type="binding site" evidence="7">
    <location>
        <position position="150"/>
    </location>
    <ligand>
        <name>carbamoyl phosphate</name>
        <dbReference type="ChEBI" id="CHEBI:58228"/>
    </ligand>
</feature>